<dbReference type="InterPro" id="IPR012336">
    <property type="entry name" value="Thioredoxin-like_fold"/>
</dbReference>
<keyword evidence="4" id="KW-1185">Reference proteome</keyword>
<dbReference type="InterPro" id="IPR036249">
    <property type="entry name" value="Thioredoxin-like_sf"/>
</dbReference>
<dbReference type="CDD" id="cd02972">
    <property type="entry name" value="DsbA_family"/>
    <property type="match status" value="1"/>
</dbReference>
<evidence type="ECO:0000313" key="4">
    <source>
        <dbReference type="Proteomes" id="UP000467193"/>
    </source>
</evidence>
<evidence type="ECO:0000256" key="1">
    <source>
        <dbReference type="SAM" id="SignalP"/>
    </source>
</evidence>
<feature type="domain" description="Thioredoxin-like fold" evidence="2">
    <location>
        <begin position="43"/>
        <end position="112"/>
    </location>
</feature>
<dbReference type="SUPFAM" id="SSF52833">
    <property type="entry name" value="Thioredoxin-like"/>
    <property type="match status" value="1"/>
</dbReference>
<proteinExistence type="predicted"/>
<dbReference type="PROSITE" id="PS51257">
    <property type="entry name" value="PROKAR_LIPOPROTEIN"/>
    <property type="match status" value="1"/>
</dbReference>
<sequence>MRRMGVLVALATSAFLVVGCAKEVTGVAQPDPAKPPVSITEDGNGIRAGFEDVPVEVEIYTEPQCSHCADLQRDFGDDLATFIATGQIAVTYRPLTFFDSQPDGYSARVVNAMFEAASPADGDGPATTGPEFQRFVEELWANQEPGGEGPTAEEMAEMARSAGIPEGQAGRIAKGEMGFDAAGASEINYEYLYEIDPIDTGTPTIYDLLADEKLDVYDNDWLSKLTSS</sequence>
<dbReference type="AlphaFoldDB" id="A0A7I7QQA9"/>
<gene>
    <name evidence="3" type="ORF">MSEDJ_21320</name>
</gene>
<evidence type="ECO:0000259" key="2">
    <source>
        <dbReference type="Pfam" id="PF13462"/>
    </source>
</evidence>
<dbReference type="RefSeq" id="WP_163796835.1">
    <property type="nucleotide sequence ID" value="NZ_AP022588.1"/>
</dbReference>
<feature type="signal peptide" evidence="1">
    <location>
        <begin position="1"/>
        <end position="21"/>
    </location>
</feature>
<keyword evidence="1" id="KW-0732">Signal</keyword>
<dbReference type="EMBL" id="AP022588">
    <property type="protein sequence ID" value="BBY28036.1"/>
    <property type="molecule type" value="Genomic_DNA"/>
</dbReference>
<dbReference type="Pfam" id="PF13462">
    <property type="entry name" value="Thioredoxin_4"/>
    <property type="match status" value="1"/>
</dbReference>
<protein>
    <submittedName>
        <fullName evidence="3">Protein disulfide-isomerase</fullName>
    </submittedName>
</protein>
<dbReference type="KEGG" id="msei:MSEDJ_21320"/>
<dbReference type="GO" id="GO:0016853">
    <property type="term" value="F:isomerase activity"/>
    <property type="evidence" value="ECO:0007669"/>
    <property type="project" value="UniProtKB-KW"/>
</dbReference>
<keyword evidence="3" id="KW-0413">Isomerase</keyword>
<name>A0A7I7QQA9_9MYCO</name>
<reference evidence="3 4" key="1">
    <citation type="journal article" date="2019" name="Emerg. Microbes Infect.">
        <title>Comprehensive subspecies identification of 175 nontuberculous mycobacteria species based on 7547 genomic profiles.</title>
        <authorList>
            <person name="Matsumoto Y."/>
            <person name="Kinjo T."/>
            <person name="Motooka D."/>
            <person name="Nabeya D."/>
            <person name="Jung N."/>
            <person name="Uechi K."/>
            <person name="Horii T."/>
            <person name="Iida T."/>
            <person name="Fujita J."/>
            <person name="Nakamura S."/>
        </authorList>
    </citation>
    <scope>NUCLEOTIDE SEQUENCE [LARGE SCALE GENOMIC DNA]</scope>
    <source>
        <strain evidence="3 4">JCM 17899</strain>
    </source>
</reference>
<dbReference type="Proteomes" id="UP000467193">
    <property type="component" value="Chromosome"/>
</dbReference>
<feature type="chain" id="PRO_5038472777" evidence="1">
    <location>
        <begin position="22"/>
        <end position="228"/>
    </location>
</feature>
<evidence type="ECO:0000313" key="3">
    <source>
        <dbReference type="EMBL" id="BBY28036.1"/>
    </source>
</evidence>
<dbReference type="Gene3D" id="3.40.30.10">
    <property type="entry name" value="Glutaredoxin"/>
    <property type="match status" value="1"/>
</dbReference>
<accession>A0A7I7QQA9</accession>
<organism evidence="3 4">
    <name type="scientific">Mycolicibacterium sediminis</name>
    <dbReference type="NCBI Taxonomy" id="1286180"/>
    <lineage>
        <taxon>Bacteria</taxon>
        <taxon>Bacillati</taxon>
        <taxon>Actinomycetota</taxon>
        <taxon>Actinomycetes</taxon>
        <taxon>Mycobacteriales</taxon>
        <taxon>Mycobacteriaceae</taxon>
        <taxon>Mycolicibacterium</taxon>
    </lineage>
</organism>